<dbReference type="CDD" id="cd11386">
    <property type="entry name" value="MCP_signal"/>
    <property type="match status" value="1"/>
</dbReference>
<evidence type="ECO:0000256" key="4">
    <source>
        <dbReference type="ARBA" id="ARBA00022692"/>
    </source>
</evidence>
<dbReference type="Pfam" id="PF02743">
    <property type="entry name" value="dCache_1"/>
    <property type="match status" value="1"/>
</dbReference>
<dbReference type="CDD" id="cd06225">
    <property type="entry name" value="HAMP"/>
    <property type="match status" value="1"/>
</dbReference>
<dbReference type="InterPro" id="IPR033479">
    <property type="entry name" value="dCache_1"/>
</dbReference>
<keyword evidence="14" id="KW-1185">Reference proteome</keyword>
<gene>
    <name evidence="13" type="primary">mcpA_3</name>
    <name evidence="13" type="ORF">SPACI_012330</name>
</gene>
<name>A0ABZ3IZF1_SPOA4</name>
<evidence type="ECO:0000256" key="10">
    <source>
        <dbReference type="SAM" id="Phobius"/>
    </source>
</evidence>
<keyword evidence="2" id="KW-1003">Cell membrane</keyword>
<sequence>MKSIKAKLVATVITLFLFALGLVTGLNYWQAHKIITQDVELELADKAQTSADQIGAWLDSNLRDIATLARSPIITSGSRETVVPFLKAERNHNGMYESLIWIDGNGDYFDYNGETGTLAEREYFKRSIKGETYISDPVSSKRTNQSVVAVSSPIRNGDQISGVLVALIHIEDIEKRVMEIKVGQTGYAYMIRGDGVIIAHPNTELVNKFSSMNDPNAPVELKTATEKMTKGEQGIASYQYQGTGKYLAYAPVPGRNWSIGVNVPVSEVRAKLNTFTWTSLTTSLLVLIIATVIALITAIRLARPLGKLKDTAAGIADGDLSVTSVGISSQDETGQLAHAFETMVANLRTLVQHINGSSEQLAAASQELTANAEQLTQVAGQVSTSVTSTAQQVGNQVAVADKALLLVEKIAAGAQNEAAKTENVTQITNQAVNAATTGNMAVASAISQMDSIRQTVDNSAQVVAELGQQSKEIGQIVETIAGIAGQTNLLALNAAIEAARAGEQGRGFAVVAEEVRKLAEQSQEAAKQIATLIGDIQGKTDKAVAAMTNGTQEVKKGSEVVDQAGKSFSDIDAHIKKVAAISQEAANGMRELAAFSQQVLASMKEVETFSREISSQTQSISAATEEQLASMEEISASSQHLAQMAEQLQNAVNRFRM</sequence>
<keyword evidence="7 9" id="KW-0807">Transducer</keyword>
<reference evidence="13" key="1">
    <citation type="submission" date="2024-05" db="EMBL/GenBank/DDBJ databases">
        <title>Isolation and characterization of Sporomusa carbonis sp. nov., a carboxydotrophic hydrogenogen in the genus of Sporomusa isolated from a charcoal burning pile.</title>
        <authorList>
            <person name="Boeer T."/>
            <person name="Rosenbaum F."/>
            <person name="Eysell L."/>
            <person name="Mueller V."/>
            <person name="Daniel R."/>
            <person name="Poehlein A."/>
        </authorList>
    </citation>
    <scope>NUCLEOTIDE SEQUENCE [LARGE SCALE GENOMIC DNA]</scope>
    <source>
        <strain evidence="13">DSM 3132</strain>
    </source>
</reference>
<evidence type="ECO:0000256" key="6">
    <source>
        <dbReference type="ARBA" id="ARBA00023136"/>
    </source>
</evidence>
<dbReference type="Pfam" id="PF00015">
    <property type="entry name" value="MCPsignal"/>
    <property type="match status" value="1"/>
</dbReference>
<protein>
    <submittedName>
        <fullName evidence="13">Methyl-accepting chemotaxis protein McpA</fullName>
    </submittedName>
</protein>
<evidence type="ECO:0000256" key="3">
    <source>
        <dbReference type="ARBA" id="ARBA00022500"/>
    </source>
</evidence>
<evidence type="ECO:0000259" key="11">
    <source>
        <dbReference type="PROSITE" id="PS50111"/>
    </source>
</evidence>
<evidence type="ECO:0000313" key="13">
    <source>
        <dbReference type="EMBL" id="XFO71218.1"/>
    </source>
</evidence>
<comment type="subcellular location">
    <subcellularLocation>
        <location evidence="1">Cell membrane</location>
        <topology evidence="1">Multi-pass membrane protein</topology>
    </subcellularLocation>
</comment>
<dbReference type="InterPro" id="IPR004090">
    <property type="entry name" value="Chemotax_Me-accpt_rcpt"/>
</dbReference>
<evidence type="ECO:0000256" key="8">
    <source>
        <dbReference type="ARBA" id="ARBA00029447"/>
    </source>
</evidence>
<accession>A0ABZ3IZF1</accession>
<dbReference type="PRINTS" id="PR00260">
    <property type="entry name" value="CHEMTRNSDUCR"/>
</dbReference>
<dbReference type="SUPFAM" id="SSF103190">
    <property type="entry name" value="Sensory domain-like"/>
    <property type="match status" value="1"/>
</dbReference>
<dbReference type="EMBL" id="CP155571">
    <property type="protein sequence ID" value="XFO71218.1"/>
    <property type="molecule type" value="Genomic_DNA"/>
</dbReference>
<dbReference type="Gene3D" id="6.10.340.10">
    <property type="match status" value="1"/>
</dbReference>
<evidence type="ECO:0000256" key="7">
    <source>
        <dbReference type="ARBA" id="ARBA00023224"/>
    </source>
</evidence>
<dbReference type="Gene3D" id="3.30.450.20">
    <property type="entry name" value="PAS domain"/>
    <property type="match status" value="1"/>
</dbReference>
<dbReference type="Pfam" id="PF00672">
    <property type="entry name" value="HAMP"/>
    <property type="match status" value="1"/>
</dbReference>
<evidence type="ECO:0000313" key="14">
    <source>
        <dbReference type="Proteomes" id="UP000216052"/>
    </source>
</evidence>
<dbReference type="Gene3D" id="1.10.287.950">
    <property type="entry name" value="Methyl-accepting chemotaxis protein"/>
    <property type="match status" value="2"/>
</dbReference>
<keyword evidence="6 10" id="KW-0472">Membrane</keyword>
<dbReference type="SMART" id="SM00283">
    <property type="entry name" value="MA"/>
    <property type="match status" value="1"/>
</dbReference>
<feature type="domain" description="HAMP" evidence="12">
    <location>
        <begin position="299"/>
        <end position="352"/>
    </location>
</feature>
<dbReference type="SUPFAM" id="SSF58104">
    <property type="entry name" value="Methyl-accepting chemotaxis protein (MCP) signaling domain"/>
    <property type="match status" value="1"/>
</dbReference>
<dbReference type="CDD" id="cd12912">
    <property type="entry name" value="PDC2_MCP_like"/>
    <property type="match status" value="1"/>
</dbReference>
<keyword evidence="5 10" id="KW-1133">Transmembrane helix</keyword>
<evidence type="ECO:0000256" key="5">
    <source>
        <dbReference type="ARBA" id="ARBA00022989"/>
    </source>
</evidence>
<dbReference type="CDD" id="cd12914">
    <property type="entry name" value="PDC1_DGC_like"/>
    <property type="match status" value="1"/>
</dbReference>
<evidence type="ECO:0000256" key="9">
    <source>
        <dbReference type="PROSITE-ProRule" id="PRU00284"/>
    </source>
</evidence>
<evidence type="ECO:0000256" key="2">
    <source>
        <dbReference type="ARBA" id="ARBA00022475"/>
    </source>
</evidence>
<dbReference type="PROSITE" id="PS50885">
    <property type="entry name" value="HAMP"/>
    <property type="match status" value="1"/>
</dbReference>
<keyword evidence="3" id="KW-0145">Chemotaxis</keyword>
<dbReference type="InterPro" id="IPR029151">
    <property type="entry name" value="Sensor-like_sf"/>
</dbReference>
<organism evidence="13 14">
    <name type="scientific">Sporomusa acidovorans (strain ATCC 49682 / DSM 3132 / Mol)</name>
    <dbReference type="NCBI Taxonomy" id="1123286"/>
    <lineage>
        <taxon>Bacteria</taxon>
        <taxon>Bacillati</taxon>
        <taxon>Bacillota</taxon>
        <taxon>Negativicutes</taxon>
        <taxon>Selenomonadales</taxon>
        <taxon>Sporomusaceae</taxon>
        <taxon>Sporomusa</taxon>
    </lineage>
</organism>
<dbReference type="InterPro" id="IPR003660">
    <property type="entry name" value="HAMP_dom"/>
</dbReference>
<dbReference type="InterPro" id="IPR004089">
    <property type="entry name" value="MCPsignal_dom"/>
</dbReference>
<feature type="transmembrane region" description="Helical" evidence="10">
    <location>
        <begin position="275"/>
        <end position="299"/>
    </location>
</feature>
<dbReference type="PANTHER" id="PTHR32089:SF112">
    <property type="entry name" value="LYSOZYME-LIKE PROTEIN-RELATED"/>
    <property type="match status" value="1"/>
</dbReference>
<dbReference type="Proteomes" id="UP000216052">
    <property type="component" value="Chromosome"/>
</dbReference>
<evidence type="ECO:0000256" key="1">
    <source>
        <dbReference type="ARBA" id="ARBA00004651"/>
    </source>
</evidence>
<evidence type="ECO:0000259" key="12">
    <source>
        <dbReference type="PROSITE" id="PS50885"/>
    </source>
</evidence>
<dbReference type="SMART" id="SM00304">
    <property type="entry name" value="HAMP"/>
    <property type="match status" value="1"/>
</dbReference>
<keyword evidence="4 10" id="KW-0812">Transmembrane</keyword>
<feature type="domain" description="Methyl-accepting transducer" evidence="11">
    <location>
        <begin position="371"/>
        <end position="607"/>
    </location>
</feature>
<dbReference type="PROSITE" id="PS50111">
    <property type="entry name" value="CHEMOTAXIS_TRANSDUC_2"/>
    <property type="match status" value="1"/>
</dbReference>
<proteinExistence type="inferred from homology"/>
<dbReference type="RefSeq" id="WP_093797685.1">
    <property type="nucleotide sequence ID" value="NZ_CP155571.1"/>
</dbReference>
<comment type="similarity">
    <text evidence="8">Belongs to the methyl-accepting chemotaxis (MCP) protein family.</text>
</comment>
<dbReference type="PANTHER" id="PTHR32089">
    <property type="entry name" value="METHYL-ACCEPTING CHEMOTAXIS PROTEIN MCPB"/>
    <property type="match status" value="1"/>
</dbReference>